<dbReference type="Gene3D" id="3.40.50.12370">
    <property type="match status" value="1"/>
</dbReference>
<evidence type="ECO:0000259" key="2">
    <source>
        <dbReference type="Pfam" id="PF00582"/>
    </source>
</evidence>
<gene>
    <name evidence="5" type="ORF">EKD02_00180</name>
    <name evidence="3" type="ORF">FP507_06170</name>
    <name evidence="4" type="ORF">GJ685_01755</name>
</gene>
<dbReference type="AlphaFoldDB" id="A0A3S0U2G3"/>
<dbReference type="SUPFAM" id="SSF52402">
    <property type="entry name" value="Adenine nucleotide alpha hydrolases-like"/>
    <property type="match status" value="1"/>
</dbReference>
<sequence>MIHLSKIICPTDYSEASHNAVVYATEFARRIGAHVRFLHVLHAGNIAAKTAAGYGVPISGTEHGDVVPESFSSLLMAEKKKGLDADILILRGDASTVIAEQSALWGADLIVMGSHGRSGLLRLMMGSVAEAVFRESNIPVLLVKQNAGGKVVTA</sequence>
<dbReference type="PANTHER" id="PTHR46268">
    <property type="entry name" value="STRESS RESPONSE PROTEIN NHAX"/>
    <property type="match status" value="1"/>
</dbReference>
<evidence type="ECO:0000313" key="8">
    <source>
        <dbReference type="Proteomes" id="UP000489351"/>
    </source>
</evidence>
<dbReference type="Proteomes" id="UP000279908">
    <property type="component" value="Unassembled WGS sequence"/>
</dbReference>
<reference evidence="4 8" key="3">
    <citation type="submission" date="2019-11" db="EMBL/GenBank/DDBJ databases">
        <title>Green- and brown-colored morphotypes of Chlorobia in the stratified aquatic ecosystems of Kandalaksha Gulf (White Sea): A model for study of the accessory genome evolution.</title>
        <authorList>
            <person name="Grouzdev D.S."/>
        </authorList>
    </citation>
    <scope>NUCLEOTIDE SEQUENCE [LARGE SCALE GENOMIC DNA]</scope>
    <source>
        <strain evidence="4 8">ZM</strain>
    </source>
</reference>
<dbReference type="EMBL" id="RXYK01000001">
    <property type="protein sequence ID" value="RTY39850.1"/>
    <property type="molecule type" value="Genomic_DNA"/>
</dbReference>
<keyword evidence="8" id="KW-1185">Reference proteome</keyword>
<accession>A0A3S0U2G3</accession>
<proteinExistence type="inferred from homology"/>
<dbReference type="EMBL" id="WUBZ01000003">
    <property type="protein sequence ID" value="MWV53790.1"/>
    <property type="molecule type" value="Genomic_DNA"/>
</dbReference>
<evidence type="ECO:0000313" key="6">
    <source>
        <dbReference type="Proteomes" id="UP000279908"/>
    </source>
</evidence>
<name>A0A3S0U2G3_CHLPH</name>
<dbReference type="EMBL" id="VMRG01000001">
    <property type="protein sequence ID" value="KAA6232707.1"/>
    <property type="molecule type" value="Genomic_DNA"/>
</dbReference>
<evidence type="ECO:0000256" key="1">
    <source>
        <dbReference type="ARBA" id="ARBA00008791"/>
    </source>
</evidence>
<dbReference type="PANTHER" id="PTHR46268:SF15">
    <property type="entry name" value="UNIVERSAL STRESS PROTEIN HP_0031"/>
    <property type="match status" value="1"/>
</dbReference>
<dbReference type="PRINTS" id="PR01438">
    <property type="entry name" value="UNVRSLSTRESS"/>
</dbReference>
<comment type="similarity">
    <text evidence="1">Belongs to the universal stress protein A family.</text>
</comment>
<dbReference type="CDD" id="cd00293">
    <property type="entry name" value="USP-like"/>
    <property type="match status" value="1"/>
</dbReference>
<dbReference type="InterPro" id="IPR006016">
    <property type="entry name" value="UspA"/>
</dbReference>
<organism evidence="5 6">
    <name type="scientific">Chlorobium phaeovibrioides</name>
    <dbReference type="NCBI Taxonomy" id="1094"/>
    <lineage>
        <taxon>Bacteria</taxon>
        <taxon>Pseudomonadati</taxon>
        <taxon>Chlorobiota</taxon>
        <taxon>Chlorobiia</taxon>
        <taxon>Chlorobiales</taxon>
        <taxon>Chlorobiaceae</taxon>
        <taxon>Chlorobium/Pelodictyon group</taxon>
        <taxon>Chlorobium</taxon>
    </lineage>
</organism>
<evidence type="ECO:0000313" key="4">
    <source>
        <dbReference type="EMBL" id="MWV53790.1"/>
    </source>
</evidence>
<dbReference type="Proteomes" id="UP000489351">
    <property type="component" value="Unassembled WGS sequence"/>
</dbReference>
<evidence type="ECO:0000313" key="7">
    <source>
        <dbReference type="Proteomes" id="UP000327458"/>
    </source>
</evidence>
<comment type="caution">
    <text evidence="5">The sequence shown here is derived from an EMBL/GenBank/DDBJ whole genome shotgun (WGS) entry which is preliminary data.</text>
</comment>
<reference evidence="3 7" key="2">
    <citation type="submission" date="2019-07" db="EMBL/GenBank/DDBJ databases">
        <title>Draft genome Sequence of Chlorobium phaeovibrioides sp. strain PhvTcv-s14, from the Phylum Chlorobi.</title>
        <authorList>
            <person name="Babenko V."/>
            <person name="Boldyreva D."/>
            <person name="Kanygina A."/>
            <person name="Selezneva O."/>
            <person name="Akopiyan T."/>
            <person name="Lunina O."/>
        </authorList>
    </citation>
    <scope>NUCLEOTIDE SEQUENCE [LARGE SCALE GENOMIC DNA]</scope>
    <source>
        <strain evidence="3 7">GrTcv12</strain>
    </source>
</reference>
<dbReference type="Proteomes" id="UP000327458">
    <property type="component" value="Unassembled WGS sequence"/>
</dbReference>
<feature type="domain" description="UspA" evidence="2">
    <location>
        <begin position="6"/>
        <end position="144"/>
    </location>
</feature>
<dbReference type="Pfam" id="PF00582">
    <property type="entry name" value="Usp"/>
    <property type="match status" value="1"/>
</dbReference>
<dbReference type="InterPro" id="IPR006015">
    <property type="entry name" value="Universal_stress_UspA"/>
</dbReference>
<reference evidence="5 6" key="1">
    <citation type="submission" date="2018-12" db="EMBL/GenBank/DDBJ databases">
        <authorList>
            <person name="Lunina O.N."/>
            <person name="Grouzdev D.S."/>
            <person name="Gorlenko V.M."/>
            <person name="Savvichev A.S."/>
        </authorList>
    </citation>
    <scope>NUCLEOTIDE SEQUENCE [LARGE SCALE GENOMIC DNA]</scope>
    <source>
        <strain evidence="5 6">BrKhr-17</strain>
    </source>
</reference>
<evidence type="ECO:0000313" key="5">
    <source>
        <dbReference type="EMBL" id="RTY39850.1"/>
    </source>
</evidence>
<dbReference type="RefSeq" id="WP_126341424.1">
    <property type="nucleotide sequence ID" value="NZ_RXYJ01000001.1"/>
</dbReference>
<evidence type="ECO:0000313" key="3">
    <source>
        <dbReference type="EMBL" id="KAA6232707.1"/>
    </source>
</evidence>
<protein>
    <submittedName>
        <fullName evidence="5">Universal stress protein</fullName>
    </submittedName>
</protein>